<sequence length="196" mass="21139">MSRDERRLQLLATAAEIIRADGTNSLTLVSLAERAGVSRPIAYDHFKSREGLLMALYREYDQRIGRAIRQALGDRPESVDAVVSVLSTAYIDGVLAAGAECDEVHAALSGSPETRDFLRESREFYVDEFHSALAPFVPLRRRADFAVLTGILGTVEGVAREAAAGRLSRAAAIAGSVTVVVGALRRHAELTASTRS</sequence>
<dbReference type="Gene3D" id="1.10.357.10">
    <property type="entry name" value="Tetracycline Repressor, domain 2"/>
    <property type="match status" value="1"/>
</dbReference>
<dbReference type="InterPro" id="IPR001647">
    <property type="entry name" value="HTH_TetR"/>
</dbReference>
<accession>A0ABN2QHC1</accession>
<name>A0ABN2QHC1_9PSEU</name>
<dbReference type="EMBL" id="BAAANN010000007">
    <property type="protein sequence ID" value="GAA1952309.1"/>
    <property type="molecule type" value="Genomic_DNA"/>
</dbReference>
<evidence type="ECO:0000313" key="4">
    <source>
        <dbReference type="EMBL" id="GAA1952309.1"/>
    </source>
</evidence>
<reference evidence="4 5" key="1">
    <citation type="journal article" date="2019" name="Int. J. Syst. Evol. Microbiol.">
        <title>The Global Catalogue of Microorganisms (GCM) 10K type strain sequencing project: providing services to taxonomists for standard genome sequencing and annotation.</title>
        <authorList>
            <consortium name="The Broad Institute Genomics Platform"/>
            <consortium name="The Broad Institute Genome Sequencing Center for Infectious Disease"/>
            <person name="Wu L."/>
            <person name="Ma J."/>
        </authorList>
    </citation>
    <scope>NUCLEOTIDE SEQUENCE [LARGE SCALE GENOMIC DNA]</scope>
    <source>
        <strain evidence="4 5">JCM 14545</strain>
    </source>
</reference>
<dbReference type="InterPro" id="IPR009057">
    <property type="entry name" value="Homeodomain-like_sf"/>
</dbReference>
<evidence type="ECO:0000313" key="5">
    <source>
        <dbReference type="Proteomes" id="UP001501116"/>
    </source>
</evidence>
<proteinExistence type="predicted"/>
<feature type="domain" description="HTH tetR-type" evidence="3">
    <location>
        <begin position="4"/>
        <end position="64"/>
    </location>
</feature>
<protein>
    <submittedName>
        <fullName evidence="4">TetR/AcrR family transcriptional regulator</fullName>
    </submittedName>
</protein>
<dbReference type="SUPFAM" id="SSF46689">
    <property type="entry name" value="Homeodomain-like"/>
    <property type="match status" value="1"/>
</dbReference>
<organism evidence="4 5">
    <name type="scientific">Amycolatopsis minnesotensis</name>
    <dbReference type="NCBI Taxonomy" id="337894"/>
    <lineage>
        <taxon>Bacteria</taxon>
        <taxon>Bacillati</taxon>
        <taxon>Actinomycetota</taxon>
        <taxon>Actinomycetes</taxon>
        <taxon>Pseudonocardiales</taxon>
        <taxon>Pseudonocardiaceae</taxon>
        <taxon>Amycolatopsis</taxon>
    </lineage>
</organism>
<dbReference type="PRINTS" id="PR00455">
    <property type="entry name" value="HTHTETR"/>
</dbReference>
<comment type="caution">
    <text evidence="4">The sequence shown here is derived from an EMBL/GenBank/DDBJ whole genome shotgun (WGS) entry which is preliminary data.</text>
</comment>
<gene>
    <name evidence="4" type="ORF">GCM10009754_21580</name>
</gene>
<evidence type="ECO:0000256" key="2">
    <source>
        <dbReference type="PROSITE-ProRule" id="PRU00335"/>
    </source>
</evidence>
<keyword evidence="1 2" id="KW-0238">DNA-binding</keyword>
<evidence type="ECO:0000256" key="1">
    <source>
        <dbReference type="ARBA" id="ARBA00023125"/>
    </source>
</evidence>
<dbReference type="Pfam" id="PF00440">
    <property type="entry name" value="TetR_N"/>
    <property type="match status" value="1"/>
</dbReference>
<keyword evidence="5" id="KW-1185">Reference proteome</keyword>
<evidence type="ECO:0000259" key="3">
    <source>
        <dbReference type="PROSITE" id="PS50977"/>
    </source>
</evidence>
<dbReference type="PROSITE" id="PS50977">
    <property type="entry name" value="HTH_TETR_2"/>
    <property type="match status" value="1"/>
</dbReference>
<feature type="DNA-binding region" description="H-T-H motif" evidence="2">
    <location>
        <begin position="27"/>
        <end position="46"/>
    </location>
</feature>
<dbReference type="Proteomes" id="UP001501116">
    <property type="component" value="Unassembled WGS sequence"/>
</dbReference>